<dbReference type="HOGENOM" id="CLU_2112420_0_0_1"/>
<organism evidence="3 4">
    <name type="scientific">Leersia perrieri</name>
    <dbReference type="NCBI Taxonomy" id="77586"/>
    <lineage>
        <taxon>Eukaryota</taxon>
        <taxon>Viridiplantae</taxon>
        <taxon>Streptophyta</taxon>
        <taxon>Embryophyta</taxon>
        <taxon>Tracheophyta</taxon>
        <taxon>Spermatophyta</taxon>
        <taxon>Magnoliopsida</taxon>
        <taxon>Liliopsida</taxon>
        <taxon>Poales</taxon>
        <taxon>Poaceae</taxon>
        <taxon>BOP clade</taxon>
        <taxon>Oryzoideae</taxon>
        <taxon>Oryzeae</taxon>
        <taxon>Oryzinae</taxon>
        <taxon>Leersia</taxon>
    </lineage>
</organism>
<keyword evidence="2" id="KW-0472">Membrane</keyword>
<accession>A0A0D9XG19</accession>
<dbReference type="Proteomes" id="UP000032180">
    <property type="component" value="Chromosome 9"/>
</dbReference>
<dbReference type="AlphaFoldDB" id="A0A0D9XG19"/>
<keyword evidence="2" id="KW-1133">Transmembrane helix</keyword>
<evidence type="ECO:0000313" key="3">
    <source>
        <dbReference type="EnsemblPlants" id="LPERR09G13550.1"/>
    </source>
</evidence>
<protein>
    <submittedName>
        <fullName evidence="3">Uncharacterized protein</fullName>
    </submittedName>
</protein>
<sequence>MGTRKEVKTAIPIQFSGIDHHERQQHRGRDRGGVHGGSNAAGVEAEAASDWGLGEGDVDMIAAAIAKTLKPCDSSGLSWPSFVLYVLFLCVAAWLAFSFAKTKGGALELEYACAA</sequence>
<dbReference type="EnsemblPlants" id="LPERR09G13550.1">
    <property type="protein sequence ID" value="LPERR09G13550.1"/>
    <property type="gene ID" value="LPERR09G13550"/>
</dbReference>
<reference evidence="4" key="2">
    <citation type="submission" date="2013-12" db="EMBL/GenBank/DDBJ databases">
        <authorList>
            <person name="Yu Y."/>
            <person name="Lee S."/>
            <person name="de Baynast K."/>
            <person name="Wissotski M."/>
            <person name="Liu L."/>
            <person name="Talag J."/>
            <person name="Goicoechea J."/>
            <person name="Angelova A."/>
            <person name="Jetty R."/>
            <person name="Kudrna D."/>
            <person name="Golser W."/>
            <person name="Rivera L."/>
            <person name="Zhang J."/>
            <person name="Wing R."/>
        </authorList>
    </citation>
    <scope>NUCLEOTIDE SEQUENCE</scope>
</reference>
<proteinExistence type="predicted"/>
<feature type="compositionally biased region" description="Basic and acidic residues" evidence="1">
    <location>
        <begin position="18"/>
        <end position="33"/>
    </location>
</feature>
<name>A0A0D9XG19_9ORYZ</name>
<reference evidence="3 4" key="1">
    <citation type="submission" date="2012-08" db="EMBL/GenBank/DDBJ databases">
        <title>Oryza genome evolution.</title>
        <authorList>
            <person name="Wing R.A."/>
        </authorList>
    </citation>
    <scope>NUCLEOTIDE SEQUENCE</scope>
</reference>
<feature type="region of interest" description="Disordered" evidence="1">
    <location>
        <begin position="17"/>
        <end position="39"/>
    </location>
</feature>
<evidence type="ECO:0000256" key="2">
    <source>
        <dbReference type="SAM" id="Phobius"/>
    </source>
</evidence>
<reference evidence="3" key="3">
    <citation type="submission" date="2015-04" db="UniProtKB">
        <authorList>
            <consortium name="EnsemblPlants"/>
        </authorList>
    </citation>
    <scope>IDENTIFICATION</scope>
</reference>
<dbReference type="Gramene" id="LPERR09G13550.1">
    <property type="protein sequence ID" value="LPERR09G13550.1"/>
    <property type="gene ID" value="LPERR09G13550"/>
</dbReference>
<keyword evidence="4" id="KW-1185">Reference proteome</keyword>
<evidence type="ECO:0000313" key="4">
    <source>
        <dbReference type="Proteomes" id="UP000032180"/>
    </source>
</evidence>
<evidence type="ECO:0000256" key="1">
    <source>
        <dbReference type="SAM" id="MobiDB-lite"/>
    </source>
</evidence>
<keyword evidence="2" id="KW-0812">Transmembrane</keyword>
<feature type="transmembrane region" description="Helical" evidence="2">
    <location>
        <begin position="77"/>
        <end position="97"/>
    </location>
</feature>